<feature type="transmembrane region" description="Helical" evidence="8">
    <location>
        <begin position="347"/>
        <end position="372"/>
    </location>
</feature>
<feature type="transmembrane region" description="Helical" evidence="8">
    <location>
        <begin position="384"/>
        <end position="406"/>
    </location>
</feature>
<evidence type="ECO:0000313" key="12">
    <source>
        <dbReference type="RefSeq" id="XP_030751034.1"/>
    </source>
</evidence>
<feature type="transmembrane region" description="Helical" evidence="8">
    <location>
        <begin position="102"/>
        <end position="121"/>
    </location>
</feature>
<feature type="transmembrane region" description="Helical" evidence="8">
    <location>
        <begin position="73"/>
        <end position="95"/>
    </location>
</feature>
<dbReference type="Proteomes" id="UP000504635">
    <property type="component" value="Unplaced"/>
</dbReference>
<keyword evidence="5 8" id="KW-1133">Transmembrane helix</keyword>
<dbReference type="GO" id="GO:0005789">
    <property type="term" value="C:endoplasmic reticulum membrane"/>
    <property type="evidence" value="ECO:0007669"/>
    <property type="project" value="UniProtKB-SubCell"/>
</dbReference>
<feature type="domain" description="Lipase maturation factor 1/2 C-terminal" evidence="10">
    <location>
        <begin position="432"/>
        <end position="571"/>
    </location>
</feature>
<proteinExistence type="inferred from homology"/>
<dbReference type="PANTHER" id="PTHR14463">
    <property type="entry name" value="LIPASE MATURATION FACTOR"/>
    <property type="match status" value="1"/>
</dbReference>
<keyword evidence="6 8" id="KW-0472">Membrane</keyword>
<dbReference type="InParanoid" id="A0A6J2XK52"/>
<evidence type="ECO:0000259" key="10">
    <source>
        <dbReference type="Pfam" id="PF25179"/>
    </source>
</evidence>
<feature type="transmembrane region" description="Helical" evidence="8">
    <location>
        <begin position="248"/>
        <end position="265"/>
    </location>
</feature>
<evidence type="ECO:0000256" key="3">
    <source>
        <dbReference type="ARBA" id="ARBA00022692"/>
    </source>
</evidence>
<dbReference type="Pfam" id="PF06762">
    <property type="entry name" value="LMF1"/>
    <property type="match status" value="1"/>
</dbReference>
<dbReference type="InterPro" id="IPR057433">
    <property type="entry name" value="LMF1/2_C"/>
</dbReference>
<dbReference type="AlphaFoldDB" id="A0A6J2XK52"/>
<gene>
    <name evidence="12" type="primary">LOC115878628</name>
</gene>
<name>A0A6J2XK52_SITOR</name>
<comment type="similarity">
    <text evidence="2 8">Belongs to the lipase maturation factor family.</text>
</comment>
<keyword evidence="4 8" id="KW-0256">Endoplasmic reticulum</keyword>
<evidence type="ECO:0000256" key="7">
    <source>
        <dbReference type="ARBA" id="ARBA00023180"/>
    </source>
</evidence>
<dbReference type="RefSeq" id="XP_030751034.1">
    <property type="nucleotide sequence ID" value="XM_030895174.1"/>
</dbReference>
<feature type="domain" description="Lipase maturation factor 1/2 N-terminal" evidence="9">
    <location>
        <begin position="128"/>
        <end position="287"/>
    </location>
</feature>
<evidence type="ECO:0000256" key="5">
    <source>
        <dbReference type="ARBA" id="ARBA00022989"/>
    </source>
</evidence>
<dbReference type="OrthoDB" id="434126at2759"/>
<dbReference type="InterPro" id="IPR057434">
    <property type="entry name" value="LMF1/2_N"/>
</dbReference>
<evidence type="ECO:0000259" key="9">
    <source>
        <dbReference type="Pfam" id="PF06762"/>
    </source>
</evidence>
<feature type="transmembrane region" description="Helical" evidence="8">
    <location>
        <begin position="219"/>
        <end position="241"/>
    </location>
</feature>
<keyword evidence="3 8" id="KW-0812">Transmembrane</keyword>
<sequence length="641" mass="72348">MSGIKPVGYTRNLFLRTFCIVYLSAFLSFYYQAPGLYGDNGILPARSVLENSKHKTLSAKIHYQPTLLWLAPYLGLSTSAAIDVLSLFGAFLAFTGLVSQKFCIVPVFTALWSLYFSLYQVGQSFVENNYDDFLLEAGFLAIFMAPFFPSRRRSKSATIDLISFWICRWLVFRYLFTIGVTKLLGGCPKWWTLSALNHQFETMPLPNPLSWYAHHLPKWILRLSTVYASICETAVPFLFFLPIRGARFTAFHLIAFLQTCIVATGNFNYENILIVTLLLSLLDDQVFFGKKKPNSKLDLLDHTLTVGVWAGLAYGAVKLYGIKFTGGILDAQIAFTKIQFGNFIGDYLQYAICGILVTLALTVLLCLTRILFNKGYSGNKAFGILGTIFYAVVALTIFFSSTVPLASIHPKTNSTVHPTLQTTYNRLHKTRIVNQYGLFPKIVGAEGRPEIILEGSNSLEGPWKEYNFLYKPGNINHSLPFVVPYSPRLDWQFYWAAQSTYDKQPWLLSLTHRLLTGRPEALILIDKSHSAFGDKPPKYIRGVLYKYKFTTMSQHSGTAWWVREQVAEYFPPYSKDSPALEDFLKARNLLPTSKPSELNPLWKQVLDSVRFVANQVEATLLFWSVFTAGLAIIATTSSSNS</sequence>
<reference evidence="12" key="1">
    <citation type="submission" date="2025-08" db="UniProtKB">
        <authorList>
            <consortium name="RefSeq"/>
        </authorList>
    </citation>
    <scope>IDENTIFICATION</scope>
    <source>
        <tissue evidence="12">Gonads</tissue>
    </source>
</reference>
<comment type="function">
    <text evidence="8">Involved in the maturation of specific proteins in the endoplasmic reticulum.</text>
</comment>
<feature type="transmembrane region" description="Helical" evidence="8">
    <location>
        <begin position="133"/>
        <end position="149"/>
    </location>
</feature>
<evidence type="ECO:0000256" key="8">
    <source>
        <dbReference type="RuleBase" id="RU361229"/>
    </source>
</evidence>
<feature type="transmembrane region" description="Helical" evidence="8">
    <location>
        <begin position="12"/>
        <end position="31"/>
    </location>
</feature>
<feature type="transmembrane region" description="Helical" evidence="8">
    <location>
        <begin position="161"/>
        <end position="184"/>
    </location>
</feature>
<dbReference type="GO" id="GO:0051604">
    <property type="term" value="P:protein maturation"/>
    <property type="evidence" value="ECO:0007669"/>
    <property type="project" value="InterPro"/>
</dbReference>
<dbReference type="KEGG" id="soy:115878628"/>
<protein>
    <recommendedName>
        <fullName evidence="8">Lipase maturation factor</fullName>
    </recommendedName>
</protein>
<keyword evidence="11" id="KW-1185">Reference proteome</keyword>
<evidence type="ECO:0000256" key="1">
    <source>
        <dbReference type="ARBA" id="ARBA00004477"/>
    </source>
</evidence>
<accession>A0A6J2XK52</accession>
<dbReference type="PANTHER" id="PTHR14463:SF5">
    <property type="entry name" value="LIPASE MATURATION FACTOR 2"/>
    <property type="match status" value="1"/>
</dbReference>
<keyword evidence="7" id="KW-0325">Glycoprotein</keyword>
<evidence type="ECO:0000256" key="2">
    <source>
        <dbReference type="ARBA" id="ARBA00005512"/>
    </source>
</evidence>
<dbReference type="InterPro" id="IPR009613">
    <property type="entry name" value="LMF"/>
</dbReference>
<dbReference type="Pfam" id="PF25179">
    <property type="entry name" value="LMF1_C"/>
    <property type="match status" value="1"/>
</dbReference>
<evidence type="ECO:0000256" key="4">
    <source>
        <dbReference type="ARBA" id="ARBA00022824"/>
    </source>
</evidence>
<evidence type="ECO:0000313" key="11">
    <source>
        <dbReference type="Proteomes" id="UP000504635"/>
    </source>
</evidence>
<organism evidence="11 12">
    <name type="scientific">Sitophilus oryzae</name>
    <name type="common">Rice weevil</name>
    <name type="synonym">Curculio oryzae</name>
    <dbReference type="NCBI Taxonomy" id="7048"/>
    <lineage>
        <taxon>Eukaryota</taxon>
        <taxon>Metazoa</taxon>
        <taxon>Ecdysozoa</taxon>
        <taxon>Arthropoda</taxon>
        <taxon>Hexapoda</taxon>
        <taxon>Insecta</taxon>
        <taxon>Pterygota</taxon>
        <taxon>Neoptera</taxon>
        <taxon>Endopterygota</taxon>
        <taxon>Coleoptera</taxon>
        <taxon>Polyphaga</taxon>
        <taxon>Cucujiformia</taxon>
        <taxon>Curculionidae</taxon>
        <taxon>Dryophthorinae</taxon>
        <taxon>Sitophilus</taxon>
    </lineage>
</organism>
<evidence type="ECO:0000256" key="6">
    <source>
        <dbReference type="ARBA" id="ARBA00023136"/>
    </source>
</evidence>
<dbReference type="GeneID" id="115878628"/>
<comment type="subcellular location">
    <subcellularLocation>
        <location evidence="1 8">Endoplasmic reticulum membrane</location>
        <topology evidence="1 8">Multi-pass membrane protein</topology>
    </subcellularLocation>
</comment>